<evidence type="ECO:0000256" key="5">
    <source>
        <dbReference type="ARBA" id="ARBA00047317"/>
    </source>
</evidence>
<dbReference type="PANTHER" id="PTHR10192">
    <property type="entry name" value="MOLYBDOPTERIN BIOSYNTHESIS PROTEIN"/>
    <property type="match status" value="1"/>
</dbReference>
<evidence type="ECO:0000313" key="9">
    <source>
        <dbReference type="Proteomes" id="UP000228948"/>
    </source>
</evidence>
<dbReference type="InterPro" id="IPR001453">
    <property type="entry name" value="MoaB/Mog_dom"/>
</dbReference>
<dbReference type="AlphaFoldDB" id="A0A2K8K4T2"/>
<comment type="similarity">
    <text evidence="3 6">Belongs to the MoeA family.</text>
</comment>
<keyword evidence="6" id="KW-0500">Molybdenum</keyword>
<dbReference type="InterPro" id="IPR008284">
    <property type="entry name" value="MoCF_biosynth_CS"/>
</dbReference>
<dbReference type="Pfam" id="PF03454">
    <property type="entry name" value="MoeA_C"/>
    <property type="match status" value="1"/>
</dbReference>
<keyword evidence="6" id="KW-0460">Magnesium</keyword>
<dbReference type="PROSITE" id="PS01079">
    <property type="entry name" value="MOCF_BIOSYNTHESIS_2"/>
    <property type="match status" value="1"/>
</dbReference>
<dbReference type="PANTHER" id="PTHR10192:SF5">
    <property type="entry name" value="GEPHYRIN"/>
    <property type="match status" value="1"/>
</dbReference>
<dbReference type="Gene3D" id="3.40.980.10">
    <property type="entry name" value="MoaB/Mog-like domain"/>
    <property type="match status" value="1"/>
</dbReference>
<dbReference type="SMART" id="SM00852">
    <property type="entry name" value="MoCF_biosynth"/>
    <property type="match status" value="1"/>
</dbReference>
<dbReference type="InterPro" id="IPR038987">
    <property type="entry name" value="MoeA-like"/>
</dbReference>
<keyword evidence="6 8" id="KW-0808">Transferase</keyword>
<dbReference type="InterPro" id="IPR036688">
    <property type="entry name" value="MoeA_C_domain_IV_sf"/>
</dbReference>
<dbReference type="GO" id="GO:0005829">
    <property type="term" value="C:cytosol"/>
    <property type="evidence" value="ECO:0007669"/>
    <property type="project" value="TreeGrafter"/>
</dbReference>
<evidence type="ECO:0000256" key="2">
    <source>
        <dbReference type="ARBA" id="ARBA00005046"/>
    </source>
</evidence>
<dbReference type="GO" id="GO:0061599">
    <property type="term" value="F:molybdopterin molybdotransferase activity"/>
    <property type="evidence" value="ECO:0007669"/>
    <property type="project" value="UniProtKB-UniRule"/>
</dbReference>
<evidence type="ECO:0000256" key="3">
    <source>
        <dbReference type="ARBA" id="ARBA00010763"/>
    </source>
</evidence>
<dbReference type="SUPFAM" id="SSF63867">
    <property type="entry name" value="MoeA C-terminal domain-like"/>
    <property type="match status" value="1"/>
</dbReference>
<dbReference type="NCBIfam" id="NF045515">
    <property type="entry name" value="Glp_gephyrin"/>
    <property type="match status" value="1"/>
</dbReference>
<dbReference type="Gene3D" id="2.170.190.11">
    <property type="entry name" value="Molybdopterin biosynthesis moea protein, domain 3"/>
    <property type="match status" value="1"/>
</dbReference>
<accession>A0A2K8K4T2</accession>
<keyword evidence="4 6" id="KW-0501">Molybdenum cofactor biosynthesis</keyword>
<comment type="pathway">
    <text evidence="2 6">Cofactor biosynthesis; molybdopterin biosynthesis.</text>
</comment>
<dbReference type="GO" id="GO:0046872">
    <property type="term" value="F:metal ion binding"/>
    <property type="evidence" value="ECO:0007669"/>
    <property type="project" value="UniProtKB-UniRule"/>
</dbReference>
<evidence type="ECO:0000313" key="8">
    <source>
        <dbReference type="EMBL" id="ATX64474.1"/>
    </source>
</evidence>
<proteinExistence type="inferred from homology"/>
<dbReference type="Pfam" id="PF00994">
    <property type="entry name" value="MoCF_biosynth"/>
    <property type="match status" value="1"/>
</dbReference>
<comment type="catalytic activity">
    <reaction evidence="5">
        <text>adenylyl-molybdopterin + molybdate = Mo-molybdopterin + AMP + H(+)</text>
        <dbReference type="Rhea" id="RHEA:35047"/>
        <dbReference type="ChEBI" id="CHEBI:15378"/>
        <dbReference type="ChEBI" id="CHEBI:36264"/>
        <dbReference type="ChEBI" id="CHEBI:62727"/>
        <dbReference type="ChEBI" id="CHEBI:71302"/>
        <dbReference type="ChEBI" id="CHEBI:456215"/>
        <dbReference type="EC" id="2.10.1.1"/>
    </reaction>
</comment>
<dbReference type="CDD" id="cd00887">
    <property type="entry name" value="MoeA"/>
    <property type="match status" value="1"/>
</dbReference>
<dbReference type="SUPFAM" id="SSF53218">
    <property type="entry name" value="Molybdenum cofactor biosynthesis proteins"/>
    <property type="match status" value="1"/>
</dbReference>
<dbReference type="InterPro" id="IPR036425">
    <property type="entry name" value="MoaB/Mog-like_dom_sf"/>
</dbReference>
<reference evidence="8 9" key="1">
    <citation type="submission" date="2017-11" db="EMBL/GenBank/DDBJ databases">
        <title>Revised Sequence and Annotation of the Rhodobaca barguzinensis strain alga05 Genome.</title>
        <authorList>
            <person name="Kopejtka K."/>
            <person name="Tomasch J.M."/>
            <person name="Bunk B."/>
            <person name="Koblizek M."/>
        </authorList>
    </citation>
    <scope>NUCLEOTIDE SEQUENCE [LARGE SCALE GENOMIC DNA]</scope>
    <source>
        <strain evidence="9">alga05</strain>
    </source>
</reference>
<dbReference type="InterPro" id="IPR036135">
    <property type="entry name" value="MoeA_linker/N_sf"/>
</dbReference>
<dbReference type="RefSeq" id="WP_071479473.1">
    <property type="nucleotide sequence ID" value="NZ_CP024899.1"/>
</dbReference>
<dbReference type="KEGG" id="rbg:BG454_00345"/>
<dbReference type="UniPathway" id="UPA00344"/>
<gene>
    <name evidence="8" type="ORF">BG454_00345</name>
</gene>
<dbReference type="GO" id="GO:0006777">
    <property type="term" value="P:Mo-molybdopterin cofactor biosynthetic process"/>
    <property type="evidence" value="ECO:0007669"/>
    <property type="project" value="UniProtKB-UniRule"/>
</dbReference>
<dbReference type="NCBIfam" id="TIGR00177">
    <property type="entry name" value="molyb_syn"/>
    <property type="match status" value="1"/>
</dbReference>
<dbReference type="Gene3D" id="3.90.105.10">
    <property type="entry name" value="Molybdopterin biosynthesis moea protein, domain 2"/>
    <property type="match status" value="1"/>
</dbReference>
<evidence type="ECO:0000256" key="4">
    <source>
        <dbReference type="ARBA" id="ARBA00023150"/>
    </source>
</evidence>
<feature type="domain" description="MoaB/Mog" evidence="7">
    <location>
        <begin position="198"/>
        <end position="336"/>
    </location>
</feature>
<sequence length="422" mass="43768">MTLHRPVHRPDPAICGCDGAAGLVPVDTARARALAMVTRLSEVEEVALADATGRALARDCLAPVALPLFDNAAMDGYALRLGDLRGPGPWGLPVAGSIRAGDAPVVLPPRQAIRILTGAPVPAGADAVIAQEQVARTGNMVGIEKAPALGQHIRRRGDDLVEGAPLLAAGRAIGPREAALLAGSGIGALPVARRLRVAILCSGSELVAPGKALAPGQIWDANHAMLASALTRPWIQRIALPSCADTPSALRDAVQHAASQADIVITTGGVSVGDEDHMAQVIIDLGGRIEVMKLAMKPGKPLSIGKLGNVLWLGLPGNPVAAYVTWHVIGQALAGKMAGFAQNEPQKSLAALAAPIRHTPGRCEFRPARLLGYDARGVQQVSCMEQTGSHRIAQLSQADALVMIPAELEQMNAGELVEILPL</sequence>
<keyword evidence="9" id="KW-1185">Reference proteome</keyword>
<dbReference type="OrthoDB" id="9804758at2"/>
<evidence type="ECO:0000256" key="6">
    <source>
        <dbReference type="RuleBase" id="RU365090"/>
    </source>
</evidence>
<dbReference type="InterPro" id="IPR005110">
    <property type="entry name" value="MoeA_linker/N"/>
</dbReference>
<name>A0A2K8K4T2_9RHOB</name>
<dbReference type="SUPFAM" id="SSF63882">
    <property type="entry name" value="MoeA N-terminal region -like"/>
    <property type="match status" value="1"/>
</dbReference>
<organism evidence="8 9">
    <name type="scientific">Roseinatronobacter bogoriensis subsp. barguzinensis</name>
    <dbReference type="NCBI Taxonomy" id="441209"/>
    <lineage>
        <taxon>Bacteria</taxon>
        <taxon>Pseudomonadati</taxon>
        <taxon>Pseudomonadota</taxon>
        <taxon>Alphaproteobacteria</taxon>
        <taxon>Rhodobacterales</taxon>
        <taxon>Paracoccaceae</taxon>
        <taxon>Roseinatronobacter</taxon>
    </lineage>
</organism>
<keyword evidence="6" id="KW-0479">Metal-binding</keyword>
<dbReference type="Pfam" id="PF03453">
    <property type="entry name" value="MoeA_N"/>
    <property type="match status" value="1"/>
</dbReference>
<dbReference type="EMBL" id="CP024899">
    <property type="protein sequence ID" value="ATX64474.1"/>
    <property type="molecule type" value="Genomic_DNA"/>
</dbReference>
<dbReference type="Gene3D" id="2.40.340.10">
    <property type="entry name" value="MoeA, C-terminal, domain IV"/>
    <property type="match status" value="1"/>
</dbReference>
<protein>
    <recommendedName>
        <fullName evidence="6">Molybdopterin molybdenumtransferase</fullName>
        <ecNumber evidence="6">2.10.1.1</ecNumber>
    </recommendedName>
</protein>
<evidence type="ECO:0000259" key="7">
    <source>
        <dbReference type="SMART" id="SM00852"/>
    </source>
</evidence>
<comment type="cofactor">
    <cofactor evidence="6">
        <name>Mg(2+)</name>
        <dbReference type="ChEBI" id="CHEBI:18420"/>
    </cofactor>
</comment>
<dbReference type="InterPro" id="IPR005111">
    <property type="entry name" value="MoeA_C_domain_IV"/>
</dbReference>
<comment type="function">
    <text evidence="1 6">Catalyzes the insertion of molybdate into adenylated molybdopterin with the concomitant release of AMP.</text>
</comment>
<dbReference type="EC" id="2.10.1.1" evidence="6"/>
<dbReference type="Proteomes" id="UP000228948">
    <property type="component" value="Chromosome"/>
</dbReference>
<dbReference type="STRING" id="441209.GCA_001870665_00271"/>
<evidence type="ECO:0000256" key="1">
    <source>
        <dbReference type="ARBA" id="ARBA00002901"/>
    </source>
</evidence>